<name>A0A368G1Y6_ANCCA</name>
<gene>
    <name evidence="2" type="ORF">ANCCAN_15698</name>
</gene>
<keyword evidence="1" id="KW-0732">Signal</keyword>
<sequence length="174" mass="19945">MLDPHKYGVQNQTFLVLLLLLSAVNTSLSNYGSIKCLTWNRSNQKDGENILERDGPRSPQCFFAMRLPCNMSAIQTSAYMWFTNREDPHNSCFFLDEEKLFCGCDFDYCSSDCKYVIIKRRFLQKMWKESKVYQTGTEAAKCMAEYERACLNNEIIIGAPGSSVLLYGGRILHS</sequence>
<comment type="caution">
    <text evidence="2">The sequence shown here is derived from an EMBL/GenBank/DDBJ whole genome shotgun (WGS) entry which is preliminary data.</text>
</comment>
<feature type="chain" id="PRO_5016579819" evidence="1">
    <location>
        <begin position="30"/>
        <end position="174"/>
    </location>
</feature>
<dbReference type="Proteomes" id="UP000252519">
    <property type="component" value="Unassembled WGS sequence"/>
</dbReference>
<proteinExistence type="predicted"/>
<dbReference type="EMBL" id="JOJR01000403">
    <property type="protein sequence ID" value="RCN38382.1"/>
    <property type="molecule type" value="Genomic_DNA"/>
</dbReference>
<accession>A0A368G1Y6</accession>
<reference evidence="2 3" key="1">
    <citation type="submission" date="2014-10" db="EMBL/GenBank/DDBJ databases">
        <title>Draft genome of the hookworm Ancylostoma caninum.</title>
        <authorList>
            <person name="Mitreva M."/>
        </authorList>
    </citation>
    <scope>NUCLEOTIDE SEQUENCE [LARGE SCALE GENOMIC DNA]</scope>
    <source>
        <strain evidence="2 3">Baltimore</strain>
    </source>
</reference>
<dbReference type="OrthoDB" id="10375739at2759"/>
<protein>
    <submittedName>
        <fullName evidence="2">Uncharacterized protein</fullName>
    </submittedName>
</protein>
<evidence type="ECO:0000313" key="3">
    <source>
        <dbReference type="Proteomes" id="UP000252519"/>
    </source>
</evidence>
<evidence type="ECO:0000256" key="1">
    <source>
        <dbReference type="SAM" id="SignalP"/>
    </source>
</evidence>
<organism evidence="2 3">
    <name type="scientific">Ancylostoma caninum</name>
    <name type="common">Dog hookworm</name>
    <dbReference type="NCBI Taxonomy" id="29170"/>
    <lineage>
        <taxon>Eukaryota</taxon>
        <taxon>Metazoa</taxon>
        <taxon>Ecdysozoa</taxon>
        <taxon>Nematoda</taxon>
        <taxon>Chromadorea</taxon>
        <taxon>Rhabditida</taxon>
        <taxon>Rhabditina</taxon>
        <taxon>Rhabditomorpha</taxon>
        <taxon>Strongyloidea</taxon>
        <taxon>Ancylostomatidae</taxon>
        <taxon>Ancylostomatinae</taxon>
        <taxon>Ancylostoma</taxon>
    </lineage>
</organism>
<evidence type="ECO:0000313" key="2">
    <source>
        <dbReference type="EMBL" id="RCN38382.1"/>
    </source>
</evidence>
<dbReference type="AlphaFoldDB" id="A0A368G1Y6"/>
<feature type="signal peptide" evidence="1">
    <location>
        <begin position="1"/>
        <end position="29"/>
    </location>
</feature>
<keyword evidence="3" id="KW-1185">Reference proteome</keyword>